<dbReference type="InterPro" id="IPR013783">
    <property type="entry name" value="Ig-like_fold"/>
</dbReference>
<feature type="domain" description="Ig-like" evidence="22">
    <location>
        <begin position="23"/>
        <end position="148"/>
    </location>
</feature>
<evidence type="ECO:0000256" key="11">
    <source>
        <dbReference type="ARBA" id="ARBA00023065"/>
    </source>
</evidence>
<evidence type="ECO:0000256" key="4">
    <source>
        <dbReference type="ARBA" id="ARBA00022461"/>
    </source>
</evidence>
<reference evidence="23" key="1">
    <citation type="submission" date="2025-08" db="UniProtKB">
        <authorList>
            <consortium name="Ensembl"/>
        </authorList>
    </citation>
    <scope>IDENTIFICATION</scope>
</reference>
<evidence type="ECO:0000256" key="1">
    <source>
        <dbReference type="ARBA" id="ARBA00004251"/>
    </source>
</evidence>
<reference evidence="23" key="2">
    <citation type="submission" date="2025-09" db="UniProtKB">
        <authorList>
            <consortium name="Ensembl"/>
        </authorList>
    </citation>
    <scope>IDENTIFICATION</scope>
</reference>
<evidence type="ECO:0000256" key="7">
    <source>
        <dbReference type="ARBA" id="ARBA00022729"/>
    </source>
</evidence>
<keyword evidence="14" id="KW-0325">Glycoprotein</keyword>
<keyword evidence="5" id="KW-1003">Cell membrane</keyword>
<dbReference type="GO" id="GO:0086005">
    <property type="term" value="P:ventricular cardiac muscle cell action potential"/>
    <property type="evidence" value="ECO:0007669"/>
    <property type="project" value="TreeGrafter"/>
</dbReference>
<evidence type="ECO:0000256" key="5">
    <source>
        <dbReference type="ARBA" id="ARBA00022475"/>
    </source>
</evidence>
<dbReference type="OMA" id="EGPIPIY"/>
<comment type="subunit">
    <text evidence="19">A voltage-gated sodium (Nav) channel consists of an ion-conducting pore-forming alpha subunit functional on its own that is regulated by one or more beta subunits. Forms homodimers and homotrimers. SCN3B is non-covalently associated with alpha subunits and induces the formation of alpha subunit oligomers, including trimers. Interacts with SCN5A/Nav1.5; regulatory subunit of SCN5A/Nav1.5. Interacts with SCN7A/Nav2.1; probable regulatory subunit of SCN7A/Nav2.1. Interacts with SCN10A; regulatory subunit of SCN10A/Nav1.8. Interacts with NFASC; probably involved in targeting the sodium channels to the nodes of Ranvier.</text>
</comment>
<dbReference type="InterPro" id="IPR027098">
    <property type="entry name" value="Na_channel_b1/b3"/>
</dbReference>
<dbReference type="PROSITE" id="PS50835">
    <property type="entry name" value="IG_LIKE"/>
    <property type="match status" value="1"/>
</dbReference>
<evidence type="ECO:0000256" key="18">
    <source>
        <dbReference type="ARBA" id="ARBA00044530"/>
    </source>
</evidence>
<dbReference type="GO" id="GO:0001518">
    <property type="term" value="C:voltage-gated sodium channel complex"/>
    <property type="evidence" value="ECO:0007669"/>
    <property type="project" value="InterPro"/>
</dbReference>
<evidence type="ECO:0000256" key="9">
    <source>
        <dbReference type="ARBA" id="ARBA00022989"/>
    </source>
</evidence>
<comment type="similarity">
    <text evidence="2">Belongs to the sodium channel auxiliary subunit SCN3B (TC 8.A.17) family.</text>
</comment>
<keyword evidence="17" id="KW-0393">Immunoglobulin domain</keyword>
<dbReference type="Proteomes" id="UP000694388">
    <property type="component" value="Unplaced"/>
</dbReference>
<evidence type="ECO:0000256" key="16">
    <source>
        <dbReference type="ARBA" id="ARBA00023303"/>
    </source>
</evidence>
<evidence type="ECO:0000313" key="24">
    <source>
        <dbReference type="Proteomes" id="UP000694388"/>
    </source>
</evidence>
<keyword evidence="10" id="KW-0915">Sodium</keyword>
<keyword evidence="4" id="KW-0894">Sodium channel</keyword>
<keyword evidence="6 20" id="KW-0812">Transmembrane</keyword>
<evidence type="ECO:0000256" key="2">
    <source>
        <dbReference type="ARBA" id="ARBA00010404"/>
    </source>
</evidence>
<evidence type="ECO:0000256" key="12">
    <source>
        <dbReference type="ARBA" id="ARBA00023136"/>
    </source>
</evidence>
<dbReference type="Ensembl" id="ENSEBUT00000026496.1">
    <property type="protein sequence ID" value="ENSEBUP00000025920.1"/>
    <property type="gene ID" value="ENSEBUG00000015978.1"/>
</dbReference>
<dbReference type="AlphaFoldDB" id="A0A8C4R8J6"/>
<keyword evidence="7 21" id="KW-0732">Signal</keyword>
<evidence type="ECO:0000256" key="15">
    <source>
        <dbReference type="ARBA" id="ARBA00023201"/>
    </source>
</evidence>
<dbReference type="Gene3D" id="2.60.40.10">
    <property type="entry name" value="Immunoglobulins"/>
    <property type="match status" value="1"/>
</dbReference>
<feature type="signal peptide" evidence="21">
    <location>
        <begin position="1"/>
        <end position="21"/>
    </location>
</feature>
<evidence type="ECO:0000256" key="19">
    <source>
        <dbReference type="ARBA" id="ARBA00049669"/>
    </source>
</evidence>
<dbReference type="Pfam" id="PF07686">
    <property type="entry name" value="V-set"/>
    <property type="match status" value="1"/>
</dbReference>
<evidence type="ECO:0000256" key="13">
    <source>
        <dbReference type="ARBA" id="ARBA00023157"/>
    </source>
</evidence>
<keyword evidence="3" id="KW-0813">Transport</keyword>
<dbReference type="GO" id="GO:0086091">
    <property type="term" value="P:regulation of heart rate by cardiac conduction"/>
    <property type="evidence" value="ECO:0007669"/>
    <property type="project" value="TreeGrafter"/>
</dbReference>
<evidence type="ECO:0000256" key="6">
    <source>
        <dbReference type="ARBA" id="ARBA00022692"/>
    </source>
</evidence>
<evidence type="ECO:0000256" key="17">
    <source>
        <dbReference type="ARBA" id="ARBA00023319"/>
    </source>
</evidence>
<dbReference type="GeneTree" id="ENSGT00390000018560"/>
<dbReference type="FunFam" id="2.60.40.10:FF:000375">
    <property type="entry name" value="Sodium channel beta 1 subunit"/>
    <property type="match status" value="1"/>
</dbReference>
<proteinExistence type="inferred from homology"/>
<keyword evidence="9 20" id="KW-1133">Transmembrane helix</keyword>
<dbReference type="PANTHER" id="PTHR10546">
    <property type="entry name" value="SODIUM CHANNEL SUBUNIT BETA-1 AND 3"/>
    <property type="match status" value="1"/>
</dbReference>
<evidence type="ECO:0000256" key="8">
    <source>
        <dbReference type="ARBA" id="ARBA00022882"/>
    </source>
</evidence>
<keyword evidence="13" id="KW-1015">Disulfide bond</keyword>
<evidence type="ECO:0000256" key="20">
    <source>
        <dbReference type="SAM" id="Phobius"/>
    </source>
</evidence>
<keyword evidence="15" id="KW-0739">Sodium transport</keyword>
<evidence type="ECO:0000256" key="3">
    <source>
        <dbReference type="ARBA" id="ARBA00022448"/>
    </source>
</evidence>
<evidence type="ECO:0000256" key="10">
    <source>
        <dbReference type="ARBA" id="ARBA00023053"/>
    </source>
</evidence>
<dbReference type="GO" id="GO:0019871">
    <property type="term" value="F:sodium channel inhibitor activity"/>
    <property type="evidence" value="ECO:0007669"/>
    <property type="project" value="TreeGrafter"/>
</dbReference>
<evidence type="ECO:0000259" key="22">
    <source>
        <dbReference type="PROSITE" id="PS50835"/>
    </source>
</evidence>
<keyword evidence="8" id="KW-0851">Voltage-gated channel</keyword>
<accession>A0A8C4R8J6</accession>
<evidence type="ECO:0000256" key="14">
    <source>
        <dbReference type="ARBA" id="ARBA00023180"/>
    </source>
</evidence>
<keyword evidence="24" id="KW-1185">Reference proteome</keyword>
<dbReference type="SUPFAM" id="SSF48726">
    <property type="entry name" value="Immunoglobulin"/>
    <property type="match status" value="1"/>
</dbReference>
<feature type="transmembrane region" description="Helical" evidence="20">
    <location>
        <begin position="165"/>
        <end position="186"/>
    </location>
</feature>
<feature type="chain" id="PRO_5034675356" description="Sodium channel regulatory subunit beta-3" evidence="21">
    <location>
        <begin position="22"/>
        <end position="227"/>
    </location>
</feature>
<dbReference type="InterPro" id="IPR013106">
    <property type="entry name" value="Ig_V-set"/>
</dbReference>
<dbReference type="InterPro" id="IPR036179">
    <property type="entry name" value="Ig-like_dom_sf"/>
</dbReference>
<name>A0A8C4R8J6_EPTBU</name>
<keyword evidence="12 20" id="KW-0472">Membrane</keyword>
<sequence>MLLVFCVFATLSLSVCVCVRAVPHGEAICVQVDSNTKYEVGADAKLTCIWCQKRQEIEAIVDVKWTFTPQDSNILEYKSECDDVDYLYCGEAKFTDDRLTFNKSKDLQELSIVVKNVSKEDSGTYKCIMKRVLKMDVDEPPRQTKTITIELEILKRDLTSVISEIMMYFMIVASTLCLAVTLVVCYKQVEQADLEKRGNVTDYLVIAPVNKEGGAGETAEEEIKETT</sequence>
<comment type="subcellular location">
    <subcellularLocation>
        <location evidence="1">Cell membrane</location>
        <topology evidence="1">Single-pass type I membrane protein</topology>
    </subcellularLocation>
</comment>
<keyword evidence="11" id="KW-0406">Ion transport</keyword>
<organism evidence="23 24">
    <name type="scientific">Eptatretus burgeri</name>
    <name type="common">Inshore hagfish</name>
    <dbReference type="NCBI Taxonomy" id="7764"/>
    <lineage>
        <taxon>Eukaryota</taxon>
        <taxon>Metazoa</taxon>
        <taxon>Chordata</taxon>
        <taxon>Craniata</taxon>
        <taxon>Vertebrata</taxon>
        <taxon>Cyclostomata</taxon>
        <taxon>Myxini</taxon>
        <taxon>Myxiniformes</taxon>
        <taxon>Myxinidae</taxon>
        <taxon>Eptatretinae</taxon>
        <taxon>Eptatretus</taxon>
    </lineage>
</organism>
<dbReference type="PANTHER" id="PTHR10546:SF1">
    <property type="entry name" value="SODIUM CHANNEL SUBUNIT BETA-3"/>
    <property type="match status" value="1"/>
</dbReference>
<evidence type="ECO:0000256" key="21">
    <source>
        <dbReference type="SAM" id="SignalP"/>
    </source>
</evidence>
<dbReference type="GO" id="GO:0044325">
    <property type="term" value="F:transmembrane transporter binding"/>
    <property type="evidence" value="ECO:0007669"/>
    <property type="project" value="TreeGrafter"/>
</dbReference>
<evidence type="ECO:0000313" key="23">
    <source>
        <dbReference type="Ensembl" id="ENSEBUP00000025920.1"/>
    </source>
</evidence>
<dbReference type="GO" id="GO:0005272">
    <property type="term" value="F:sodium channel activity"/>
    <property type="evidence" value="ECO:0007669"/>
    <property type="project" value="UniProtKB-KW"/>
</dbReference>
<protein>
    <recommendedName>
        <fullName evidence="18">Sodium channel regulatory subunit beta-3</fullName>
    </recommendedName>
</protein>
<keyword evidence="16" id="KW-0407">Ion channel</keyword>
<dbReference type="InterPro" id="IPR007110">
    <property type="entry name" value="Ig-like_dom"/>
</dbReference>